<accession>X1KF79</accession>
<proteinExistence type="predicted"/>
<reference evidence="1" key="1">
    <citation type="journal article" date="2014" name="Front. Microbiol.">
        <title>High frequency of phylogenetically diverse reductive dehalogenase-homologous genes in deep subseafloor sedimentary metagenomes.</title>
        <authorList>
            <person name="Kawai M."/>
            <person name="Futagami T."/>
            <person name="Toyoda A."/>
            <person name="Takaki Y."/>
            <person name="Nishi S."/>
            <person name="Hori S."/>
            <person name="Arai W."/>
            <person name="Tsubouchi T."/>
            <person name="Morono Y."/>
            <person name="Uchiyama I."/>
            <person name="Ito T."/>
            <person name="Fujiyama A."/>
            <person name="Inagaki F."/>
            <person name="Takami H."/>
        </authorList>
    </citation>
    <scope>NUCLEOTIDE SEQUENCE</scope>
    <source>
        <strain evidence="1">Expedition CK06-06</strain>
    </source>
</reference>
<dbReference type="EMBL" id="BARU01040208">
    <property type="protein sequence ID" value="GAH88814.1"/>
    <property type="molecule type" value="Genomic_DNA"/>
</dbReference>
<name>X1KF79_9ZZZZ</name>
<organism evidence="1">
    <name type="scientific">marine sediment metagenome</name>
    <dbReference type="NCBI Taxonomy" id="412755"/>
    <lineage>
        <taxon>unclassified sequences</taxon>
        <taxon>metagenomes</taxon>
        <taxon>ecological metagenomes</taxon>
    </lineage>
</organism>
<evidence type="ECO:0000313" key="1">
    <source>
        <dbReference type="EMBL" id="GAH88814.1"/>
    </source>
</evidence>
<comment type="caution">
    <text evidence="1">The sequence shown here is derived from an EMBL/GenBank/DDBJ whole genome shotgun (WGS) entry which is preliminary data.</text>
</comment>
<sequence length="234" mass="26263">ELQMPRLAPLRTLAKIVLAQAKIAADSGDYKQALELCLSIHKASPHIADGGVLISYLVGISLNVSANQCIMDFLPQISDNPNMLIWLKNRIYDVSEKFPSVKTSINSDLRICAQDISKEKAEYLLKMTGDDIPKDKRQIIRNADEAFFKANKEYFLEYLSACLTAVDLPYPQSYEQLKKLAKKPAIESKKNPDAIMSTFLTPALSRVVNLDLKTRTHFNAVKTALNLYIIKSQD</sequence>
<feature type="non-terminal residue" evidence="1">
    <location>
        <position position="1"/>
    </location>
</feature>
<feature type="non-terminal residue" evidence="1">
    <location>
        <position position="234"/>
    </location>
</feature>
<dbReference type="AlphaFoldDB" id="X1KF79"/>
<protein>
    <submittedName>
        <fullName evidence="1">Uncharacterized protein</fullName>
    </submittedName>
</protein>
<gene>
    <name evidence="1" type="ORF">S03H2_62200</name>
</gene>